<keyword evidence="3" id="KW-1185">Reference proteome</keyword>
<sequence>MSRQALYKIPVKMLSDLASPRALERILQDAAAARGTEAEALDYATLDQILKNEVYKRLQQTVPAPLAKKRVTEVLKELEKAPQPSLNPTRVIFENQIASLEEQSKKFTLYFDWPETQRLRGVLGIARTEEEAGRGADALVQEGQDLIAQMERKLQEGLVAQAQDLAELKAAFTRVQSMGGRDVRRLENLITQIDEAQEQSTLIPGEVERARNITFKLRKSLESSVVEGVPSSSSTPALDPQAHARVQALEQEHVARQLTDLSRDFAPLLRARPELQLQNDEIRLRHSSGSLDTTAIEAWRTALEQARSETLESQRAELAELEAKLTHLPEGPAAHDIRVALDVARLTLSSSSLATDELGELRVSASALSHSPVEASRILEQQRELAELERSAREIPGVEEELREQLHAARETLAHGQDLDLSPLWATLERRMGQAAQQREDFDARADHVIHEYDQVRSLAGETTQRLGRLAETLRAQRRLGKMSGQARERYAQTLTDAEALLTEARAEYQAAQEVTSTFGQDALSDLLDVFDFGAGGPDNAPAPAAPPAFPQKAAAPPASVFDSLLAAPVGPVSVELWRLRDGQIVSGTPKGTLTQMATLLSQADRLGLHRLDMGDDTHVWSARSAGPAEWRLARARNWDDLERGAGHWLDSGQE</sequence>
<evidence type="ECO:0000313" key="2">
    <source>
        <dbReference type="EMBL" id="GAA5501167.1"/>
    </source>
</evidence>
<protein>
    <submittedName>
        <fullName evidence="2">Uncharacterized protein</fullName>
    </submittedName>
</protein>
<name>A0ABP9V7D2_9DEIO</name>
<dbReference type="RefSeq" id="WP_353541139.1">
    <property type="nucleotide sequence ID" value="NZ_BAABRN010000007.1"/>
</dbReference>
<dbReference type="EMBL" id="BAABRN010000007">
    <property type="protein sequence ID" value="GAA5501167.1"/>
    <property type="molecule type" value="Genomic_DNA"/>
</dbReference>
<accession>A0ABP9V7D2</accession>
<evidence type="ECO:0000313" key="3">
    <source>
        <dbReference type="Proteomes" id="UP001458946"/>
    </source>
</evidence>
<feature type="coiled-coil region" evidence="1">
    <location>
        <begin position="488"/>
        <end position="515"/>
    </location>
</feature>
<dbReference type="Proteomes" id="UP001458946">
    <property type="component" value="Unassembled WGS sequence"/>
</dbReference>
<comment type="caution">
    <text evidence="2">The sequence shown here is derived from an EMBL/GenBank/DDBJ whole genome shotgun (WGS) entry which is preliminary data.</text>
</comment>
<evidence type="ECO:0000256" key="1">
    <source>
        <dbReference type="SAM" id="Coils"/>
    </source>
</evidence>
<keyword evidence="1" id="KW-0175">Coiled coil</keyword>
<reference evidence="2 3" key="1">
    <citation type="submission" date="2024-02" db="EMBL/GenBank/DDBJ databases">
        <title>Deinococcus xinjiangensis NBRC 107630.</title>
        <authorList>
            <person name="Ichikawa N."/>
            <person name="Katano-Makiyama Y."/>
            <person name="Hidaka K."/>
        </authorList>
    </citation>
    <scope>NUCLEOTIDE SEQUENCE [LARGE SCALE GENOMIC DNA]</scope>
    <source>
        <strain evidence="2 3">NBRC 107630</strain>
    </source>
</reference>
<gene>
    <name evidence="2" type="ORF">Dxin01_00898</name>
</gene>
<proteinExistence type="predicted"/>
<organism evidence="2 3">
    <name type="scientific">Deinococcus xinjiangensis</name>
    <dbReference type="NCBI Taxonomy" id="457454"/>
    <lineage>
        <taxon>Bacteria</taxon>
        <taxon>Thermotogati</taxon>
        <taxon>Deinococcota</taxon>
        <taxon>Deinococci</taxon>
        <taxon>Deinococcales</taxon>
        <taxon>Deinococcaceae</taxon>
        <taxon>Deinococcus</taxon>
    </lineage>
</organism>